<proteinExistence type="inferred from homology"/>
<dbReference type="KEGG" id="sdl:Sdel_1073"/>
<dbReference type="CDD" id="cd12913">
    <property type="entry name" value="PDC1_MCP_like"/>
    <property type="match status" value="1"/>
</dbReference>
<dbReference type="PANTHER" id="PTHR32089">
    <property type="entry name" value="METHYL-ACCEPTING CHEMOTAXIS PROTEIN MCPB"/>
    <property type="match status" value="1"/>
</dbReference>
<keyword evidence="3" id="KW-0145">Chemotaxis</keyword>
<dbReference type="CDD" id="cd06225">
    <property type="entry name" value="HAMP"/>
    <property type="match status" value="1"/>
</dbReference>
<dbReference type="SUPFAM" id="SSF58104">
    <property type="entry name" value="Methyl-accepting chemotaxis protein (MCP) signaling domain"/>
    <property type="match status" value="1"/>
</dbReference>
<evidence type="ECO:0000313" key="15">
    <source>
        <dbReference type="Proteomes" id="UP000002222"/>
    </source>
</evidence>
<evidence type="ECO:0000256" key="10">
    <source>
        <dbReference type="SAM" id="Coils"/>
    </source>
</evidence>
<evidence type="ECO:0000256" key="4">
    <source>
        <dbReference type="ARBA" id="ARBA00022692"/>
    </source>
</evidence>
<dbReference type="PANTHER" id="PTHR32089:SF112">
    <property type="entry name" value="LYSOZYME-LIKE PROTEIN-RELATED"/>
    <property type="match status" value="1"/>
</dbReference>
<evidence type="ECO:0000256" key="1">
    <source>
        <dbReference type="ARBA" id="ARBA00004651"/>
    </source>
</evidence>
<evidence type="ECO:0000256" key="11">
    <source>
        <dbReference type="SAM" id="Phobius"/>
    </source>
</evidence>
<evidence type="ECO:0000259" key="12">
    <source>
        <dbReference type="PROSITE" id="PS50111"/>
    </source>
</evidence>
<dbReference type="eggNOG" id="COG0840">
    <property type="taxonomic scope" value="Bacteria"/>
</dbReference>
<feature type="domain" description="Methyl-accepting transducer" evidence="12">
    <location>
        <begin position="361"/>
        <end position="618"/>
    </location>
</feature>
<keyword evidence="5 11" id="KW-1133">Transmembrane helix</keyword>
<evidence type="ECO:0000256" key="2">
    <source>
        <dbReference type="ARBA" id="ARBA00022475"/>
    </source>
</evidence>
<dbReference type="InterPro" id="IPR004089">
    <property type="entry name" value="MCPsignal_dom"/>
</dbReference>
<dbReference type="Proteomes" id="UP000002222">
    <property type="component" value="Chromosome"/>
</dbReference>
<dbReference type="EMBL" id="CP001816">
    <property type="protein sequence ID" value="ACZ12098.1"/>
    <property type="molecule type" value="Genomic_DNA"/>
</dbReference>
<dbReference type="AlphaFoldDB" id="D1B1X8"/>
<feature type="transmembrane region" description="Helical" evidence="11">
    <location>
        <begin position="278"/>
        <end position="301"/>
    </location>
</feature>
<dbReference type="Pfam" id="PF00672">
    <property type="entry name" value="HAMP"/>
    <property type="match status" value="1"/>
</dbReference>
<organism evidence="14 15">
    <name type="scientific">Sulfurospirillum deleyianum (strain ATCC 51133 / DSM 6946 / 5175)</name>
    <dbReference type="NCBI Taxonomy" id="525898"/>
    <lineage>
        <taxon>Bacteria</taxon>
        <taxon>Pseudomonadati</taxon>
        <taxon>Campylobacterota</taxon>
        <taxon>Epsilonproteobacteria</taxon>
        <taxon>Campylobacterales</taxon>
        <taxon>Sulfurospirillaceae</taxon>
        <taxon>Sulfurospirillum</taxon>
    </lineage>
</organism>
<feature type="transmembrane region" description="Helical" evidence="11">
    <location>
        <begin position="12"/>
        <end position="32"/>
    </location>
</feature>
<accession>D1B1X8</accession>
<feature type="domain" description="HAMP" evidence="13">
    <location>
        <begin position="302"/>
        <end position="356"/>
    </location>
</feature>
<dbReference type="HOGENOM" id="CLU_000445_107_19_7"/>
<name>D1B1X8_SULD5</name>
<dbReference type="CDD" id="cd18774">
    <property type="entry name" value="PDC2_HK_sensor"/>
    <property type="match status" value="1"/>
</dbReference>
<dbReference type="SMART" id="SM00304">
    <property type="entry name" value="HAMP"/>
    <property type="match status" value="1"/>
</dbReference>
<evidence type="ECO:0000256" key="9">
    <source>
        <dbReference type="PROSITE-ProRule" id="PRU00284"/>
    </source>
</evidence>
<keyword evidence="6 11" id="KW-0472">Membrane</keyword>
<evidence type="ECO:0000256" key="6">
    <source>
        <dbReference type="ARBA" id="ARBA00023136"/>
    </source>
</evidence>
<dbReference type="InterPro" id="IPR033479">
    <property type="entry name" value="dCache_1"/>
</dbReference>
<dbReference type="RefSeq" id="WP_012856856.1">
    <property type="nucleotide sequence ID" value="NC_013512.1"/>
</dbReference>
<dbReference type="GO" id="GO:0006935">
    <property type="term" value="P:chemotaxis"/>
    <property type="evidence" value="ECO:0007669"/>
    <property type="project" value="UniProtKB-KW"/>
</dbReference>
<reference evidence="14 15" key="2">
    <citation type="journal article" date="2010" name="Stand. Genomic Sci.">
        <title>Complete genome sequence of Sulfurospirillum deleyianum type strain (5175).</title>
        <authorList>
            <person name="Sikorski J."/>
            <person name="Lapidus A."/>
            <person name="Copeland A."/>
            <person name="Glavina Del Rio T."/>
            <person name="Nolan M."/>
            <person name="Lucas S."/>
            <person name="Chen F."/>
            <person name="Tice H."/>
            <person name="Cheng J.F."/>
            <person name="Saunders E."/>
            <person name="Bruce D."/>
            <person name="Goodwin L."/>
            <person name="Pitluck S."/>
            <person name="Ovchinnikova G."/>
            <person name="Pati A."/>
            <person name="Ivanova N."/>
            <person name="Mavromatis K."/>
            <person name="Chen A."/>
            <person name="Palaniappan K."/>
            <person name="Chain P."/>
            <person name="Land M."/>
            <person name="Hauser L."/>
            <person name="Chang Y.J."/>
            <person name="Jeffries C.D."/>
            <person name="Brettin T."/>
            <person name="Detter J.C."/>
            <person name="Han C."/>
            <person name="Rohde M."/>
            <person name="Lang E."/>
            <person name="Spring S."/>
            <person name="Goker M."/>
            <person name="Bristow J."/>
            <person name="Eisen J.A."/>
            <person name="Markowitz V."/>
            <person name="Hugenholtz P."/>
            <person name="Kyrpides N.C."/>
            <person name="Klenk H.P."/>
        </authorList>
    </citation>
    <scope>NUCLEOTIDE SEQUENCE [LARGE SCALE GENOMIC DNA]</scope>
    <source>
        <strain evidence="15">ATCC 51133 / DSM 6946 / 5175</strain>
    </source>
</reference>
<evidence type="ECO:0000256" key="8">
    <source>
        <dbReference type="ARBA" id="ARBA00029447"/>
    </source>
</evidence>
<dbReference type="GO" id="GO:0005886">
    <property type="term" value="C:plasma membrane"/>
    <property type="evidence" value="ECO:0007669"/>
    <property type="project" value="UniProtKB-SubCell"/>
</dbReference>
<dbReference type="STRING" id="525898.Sdel_1073"/>
<keyword evidence="10" id="KW-0175">Coiled coil</keyword>
<keyword evidence="4 11" id="KW-0812">Transmembrane</keyword>
<protein>
    <submittedName>
        <fullName evidence="14">Chemotaxis sensory transducer</fullName>
    </submittedName>
</protein>
<reference evidence="15" key="1">
    <citation type="submission" date="2009-11" db="EMBL/GenBank/DDBJ databases">
        <title>The complete genome of Sulfurospirillum deleyianum DSM 6946.</title>
        <authorList>
            <consortium name="US DOE Joint Genome Institute (JGI-PGF)"/>
            <person name="Lucas S."/>
            <person name="Copeland A."/>
            <person name="Lapidus A."/>
            <person name="Glavina del Rio T."/>
            <person name="Dalin E."/>
            <person name="Tice H."/>
            <person name="Bruce D."/>
            <person name="Goodwin L."/>
            <person name="Pitluck S."/>
            <person name="Kyrpides N."/>
            <person name="Mavromatis K."/>
            <person name="Ivanova N."/>
            <person name="Ovchinnikova G."/>
            <person name="Munk A.C."/>
            <person name="Lu M."/>
            <person name="Brettin T."/>
            <person name="Detter J.C."/>
            <person name="Han C."/>
            <person name="Tapia R."/>
            <person name="Larimer F."/>
            <person name="Land M."/>
            <person name="Hauser L."/>
            <person name="Markowitz V."/>
            <person name="Cheng J.F."/>
            <person name="Hugenholtz P."/>
            <person name="Woyke T."/>
            <person name="Wu D."/>
            <person name="Aumann P."/>
            <person name="Schneider S."/>
            <person name="Lang E."/>
            <person name="Spring S."/>
            <person name="Klenk H.P."/>
            <person name="Eisen J.A."/>
        </authorList>
    </citation>
    <scope>NUCLEOTIDE SEQUENCE [LARGE SCALE GENOMIC DNA]</scope>
    <source>
        <strain evidence="15">ATCC 51133 / DSM 6946 / 5175</strain>
    </source>
</reference>
<dbReference type="InterPro" id="IPR029151">
    <property type="entry name" value="Sensor-like_sf"/>
</dbReference>
<evidence type="ECO:0000313" key="14">
    <source>
        <dbReference type="EMBL" id="ACZ12098.1"/>
    </source>
</evidence>
<evidence type="ECO:0000256" key="3">
    <source>
        <dbReference type="ARBA" id="ARBA00022500"/>
    </source>
</evidence>
<gene>
    <name evidence="14" type="ordered locus">Sdel_1073</name>
</gene>
<dbReference type="PROSITE" id="PS50111">
    <property type="entry name" value="CHEMOTAXIS_TRANSDUC_2"/>
    <property type="match status" value="1"/>
</dbReference>
<evidence type="ECO:0000256" key="5">
    <source>
        <dbReference type="ARBA" id="ARBA00022989"/>
    </source>
</evidence>
<dbReference type="SMART" id="SM00283">
    <property type="entry name" value="MA"/>
    <property type="match status" value="1"/>
</dbReference>
<dbReference type="PROSITE" id="PS50885">
    <property type="entry name" value="HAMP"/>
    <property type="match status" value="1"/>
</dbReference>
<comment type="subcellular location">
    <subcellularLocation>
        <location evidence="1">Cell membrane</location>
        <topology evidence="1">Multi-pass membrane protein</topology>
    </subcellularLocation>
</comment>
<dbReference type="SUPFAM" id="SSF103190">
    <property type="entry name" value="Sensory domain-like"/>
    <property type="match status" value="1"/>
</dbReference>
<feature type="coiled-coil region" evidence="10">
    <location>
        <begin position="411"/>
        <end position="445"/>
    </location>
</feature>
<dbReference type="Gene3D" id="1.10.287.950">
    <property type="entry name" value="Methyl-accepting chemotaxis protein"/>
    <property type="match status" value="1"/>
</dbReference>
<evidence type="ECO:0000259" key="13">
    <source>
        <dbReference type="PROSITE" id="PS50885"/>
    </source>
</evidence>
<dbReference type="OrthoDB" id="5348717at2"/>
<keyword evidence="15" id="KW-1185">Reference proteome</keyword>
<comment type="similarity">
    <text evidence="8">Belongs to the methyl-accepting chemotaxis (MCP) protein family.</text>
</comment>
<evidence type="ECO:0000256" key="7">
    <source>
        <dbReference type="ARBA" id="ARBA00023224"/>
    </source>
</evidence>
<dbReference type="Pfam" id="PF00015">
    <property type="entry name" value="MCPsignal"/>
    <property type="match status" value="1"/>
</dbReference>
<sequence length="633" mass="69372">MNFGFKQKIAFSSGIFLAASLFIFGIVSFINAKDALHKEIRQTQLAKANALKIDIESWLNAQKIVLETSADDISHLQEFTNKEAMLPYLLTALQKTKAGMTYIGIEENGLMLYSDKSQPKEGYDPRKRPWYIQAKKEGKSIVTDIYVDASTGQLGISAAAPVFVNGVLKGVIGNDVYLTQVVEKINATKFPGGYAFVTDASGKINFHPNKEMIDKVLYEITDSLKNLEPLVKNHATGTYEYQVTDGVEKLLAFTKLENGWTLYVTIDKSVAFASIQNMLIVLGISGIIMVLLSLALLQFILNAQFKPLVKLNDVIKNLSSSEGDLTQRLTIQSRDELGKISENINLFIQKIHTIITTAKTNSAENASVAHELSISAIDVGKRAEEESFIVTKTTTDATSLKVYLQESIASAVTSKNELEEVTHSLKKVEENVSNLSNLLQNTAHNEVELAHKLTLVSDNTNEVKNVLNVINDIADQTNLLALNAAIEAARAGEHGRGFAVVADEVRKLAERTQKSLVEINATINVVTQSINGVSVEMNTNSDTINKISDISVDVQSNVSDVTAVLGRTITNTQKTVQDYIDTSSQIDAITKDIEAISVLTNTNTRSVEEIAGASEHLHELTETLNNELSKFKS</sequence>
<dbReference type="Gene3D" id="3.30.450.20">
    <property type="entry name" value="PAS domain"/>
    <property type="match status" value="2"/>
</dbReference>
<keyword evidence="7 9" id="KW-0807">Transducer</keyword>
<dbReference type="InterPro" id="IPR003660">
    <property type="entry name" value="HAMP_dom"/>
</dbReference>
<keyword evidence="2" id="KW-1003">Cell membrane</keyword>
<dbReference type="Pfam" id="PF02743">
    <property type="entry name" value="dCache_1"/>
    <property type="match status" value="1"/>
</dbReference>
<dbReference type="GO" id="GO:0007165">
    <property type="term" value="P:signal transduction"/>
    <property type="evidence" value="ECO:0007669"/>
    <property type="project" value="UniProtKB-KW"/>
</dbReference>